<sequence>MSTYVASNGEYYTASEVVENVESGRWTAHLWETDTDRQLVETPREEILLLVPATEVDFAPAFEPAH</sequence>
<dbReference type="AlphaFoldDB" id="A0A1G9TUP6"/>
<protein>
    <submittedName>
        <fullName evidence="1">Uncharacterized protein</fullName>
    </submittedName>
</protein>
<name>A0A1G9TUP6_9EURY</name>
<dbReference type="RefSeq" id="WP_139172240.1">
    <property type="nucleotide sequence ID" value="NZ_FNIA01000003.1"/>
</dbReference>
<organism evidence="1 2">
    <name type="scientific">Haloarchaeobius iranensis</name>
    <dbReference type="NCBI Taxonomy" id="996166"/>
    <lineage>
        <taxon>Archaea</taxon>
        <taxon>Methanobacteriati</taxon>
        <taxon>Methanobacteriota</taxon>
        <taxon>Stenosarchaea group</taxon>
        <taxon>Halobacteria</taxon>
        <taxon>Halobacteriales</taxon>
        <taxon>Halorubellaceae</taxon>
        <taxon>Haloarchaeobius</taxon>
    </lineage>
</organism>
<evidence type="ECO:0000313" key="1">
    <source>
        <dbReference type="EMBL" id="SDM51393.1"/>
    </source>
</evidence>
<dbReference type="OrthoDB" id="269805at2157"/>
<dbReference type="EMBL" id="FNIA01000003">
    <property type="protein sequence ID" value="SDM51393.1"/>
    <property type="molecule type" value="Genomic_DNA"/>
</dbReference>
<accession>A0A1G9TUP6</accession>
<dbReference type="Proteomes" id="UP000199370">
    <property type="component" value="Unassembled WGS sequence"/>
</dbReference>
<evidence type="ECO:0000313" key="2">
    <source>
        <dbReference type="Proteomes" id="UP000199370"/>
    </source>
</evidence>
<reference evidence="1 2" key="1">
    <citation type="submission" date="2016-10" db="EMBL/GenBank/DDBJ databases">
        <authorList>
            <person name="de Groot N.N."/>
        </authorList>
    </citation>
    <scope>NUCLEOTIDE SEQUENCE [LARGE SCALE GENOMIC DNA]</scope>
    <source>
        <strain evidence="2">EB21,IBRC-M 10013,KCTC 4048</strain>
    </source>
</reference>
<keyword evidence="2" id="KW-1185">Reference proteome</keyword>
<gene>
    <name evidence="1" type="ORF">SAMN05192554_103143</name>
</gene>
<proteinExistence type="predicted"/>